<reference evidence="11" key="1">
    <citation type="journal article" date="2019" name="Plant J.">
        <title>Chlorella vulgaris genome assembly and annotation reveals the molecular basis for metabolic acclimation to high light conditions.</title>
        <authorList>
            <person name="Cecchin M."/>
            <person name="Marcolungo L."/>
            <person name="Rossato M."/>
            <person name="Girolomoni L."/>
            <person name="Cosentino E."/>
            <person name="Cuine S."/>
            <person name="Li-Beisson Y."/>
            <person name="Delledonne M."/>
            <person name="Ballottari M."/>
        </authorList>
    </citation>
    <scope>NUCLEOTIDE SEQUENCE</scope>
    <source>
        <strain evidence="11">211/11P</strain>
    </source>
</reference>
<dbReference type="PANTHER" id="PTHR11073:SF1">
    <property type="entry name" value="CALNEXIN 14D-RELATED"/>
    <property type="match status" value="1"/>
</dbReference>
<dbReference type="FunFam" id="2.10.250.10:FF:000001">
    <property type="entry name" value="Calnexin homolog"/>
    <property type="match status" value="1"/>
</dbReference>
<keyword evidence="5" id="KW-1133">Transmembrane helix</keyword>
<dbReference type="GO" id="GO:0005509">
    <property type="term" value="F:calcium ion binding"/>
    <property type="evidence" value="ECO:0007669"/>
    <property type="project" value="InterPro"/>
</dbReference>
<keyword evidence="3" id="KW-0812">Transmembrane</keyword>
<feature type="compositionally biased region" description="Acidic residues" evidence="10">
    <location>
        <begin position="256"/>
        <end position="283"/>
    </location>
</feature>
<dbReference type="PROSITE" id="PS00804">
    <property type="entry name" value="CALRETICULIN_2"/>
    <property type="match status" value="1"/>
</dbReference>
<feature type="signal peptide" evidence="9">
    <location>
        <begin position="1"/>
        <end position="20"/>
    </location>
</feature>
<feature type="region of interest" description="Disordered" evidence="10">
    <location>
        <begin position="195"/>
        <end position="219"/>
    </location>
</feature>
<evidence type="ECO:0000256" key="7">
    <source>
        <dbReference type="ARBA" id="ARBA00023186"/>
    </source>
</evidence>
<gene>
    <name evidence="11" type="ORF">D9Q98_002351</name>
</gene>
<dbReference type="AlphaFoldDB" id="A0A9D4TW90"/>
<accession>A0A9D4TW90</accession>
<comment type="subcellular location">
    <subcellularLocation>
        <location evidence="1">Endoplasmic reticulum membrane</location>
        <topology evidence="1">Single-pass membrane protein</topology>
    </subcellularLocation>
</comment>
<keyword evidence="8" id="KW-1015">Disulfide bond</keyword>
<dbReference type="SMR" id="A0A9D4TW90"/>
<comment type="similarity">
    <text evidence="2 9">Belongs to the calreticulin family.</text>
</comment>
<evidence type="ECO:0000313" key="12">
    <source>
        <dbReference type="Proteomes" id="UP001055712"/>
    </source>
</evidence>
<feature type="disulfide bond" evidence="8">
    <location>
        <begin position="96"/>
        <end position="130"/>
    </location>
</feature>
<evidence type="ECO:0000313" key="11">
    <source>
        <dbReference type="EMBL" id="KAI3436298.1"/>
    </source>
</evidence>
<dbReference type="GO" id="GO:0006457">
    <property type="term" value="P:protein folding"/>
    <property type="evidence" value="ECO:0007669"/>
    <property type="project" value="InterPro"/>
</dbReference>
<protein>
    <recommendedName>
        <fullName evidence="13">Calreticulin</fullName>
    </recommendedName>
</protein>
<evidence type="ECO:0000256" key="2">
    <source>
        <dbReference type="ARBA" id="ARBA00010983"/>
    </source>
</evidence>
<proteinExistence type="inferred from homology"/>
<keyword evidence="7 9" id="KW-0143">Chaperone</keyword>
<comment type="caution">
    <text evidence="11">The sequence shown here is derived from an EMBL/GenBank/DDBJ whole genome shotgun (WGS) entry which is preliminary data.</text>
</comment>
<feature type="compositionally biased region" description="Basic and acidic residues" evidence="10">
    <location>
        <begin position="443"/>
        <end position="456"/>
    </location>
</feature>
<evidence type="ECO:0000256" key="5">
    <source>
        <dbReference type="ARBA" id="ARBA00022989"/>
    </source>
</evidence>
<dbReference type="Proteomes" id="UP001055712">
    <property type="component" value="Unassembled WGS sequence"/>
</dbReference>
<dbReference type="Gene3D" id="2.60.120.200">
    <property type="match status" value="1"/>
</dbReference>
<dbReference type="GO" id="GO:0051082">
    <property type="term" value="F:unfolded protein binding"/>
    <property type="evidence" value="ECO:0007669"/>
    <property type="project" value="InterPro"/>
</dbReference>
<evidence type="ECO:0000256" key="1">
    <source>
        <dbReference type="ARBA" id="ARBA00004389"/>
    </source>
</evidence>
<keyword evidence="9" id="KW-0732">Signal</keyword>
<dbReference type="PROSITE" id="PS00805">
    <property type="entry name" value="CALRETICULIN_REPEAT"/>
    <property type="match status" value="1"/>
</dbReference>
<organism evidence="11 12">
    <name type="scientific">Chlorella vulgaris</name>
    <name type="common">Green alga</name>
    <dbReference type="NCBI Taxonomy" id="3077"/>
    <lineage>
        <taxon>Eukaryota</taxon>
        <taxon>Viridiplantae</taxon>
        <taxon>Chlorophyta</taxon>
        <taxon>core chlorophytes</taxon>
        <taxon>Trebouxiophyceae</taxon>
        <taxon>Chlorellales</taxon>
        <taxon>Chlorellaceae</taxon>
        <taxon>Chlorella clade</taxon>
        <taxon>Chlorella</taxon>
    </lineage>
</organism>
<evidence type="ECO:0000256" key="10">
    <source>
        <dbReference type="SAM" id="MobiDB-lite"/>
    </source>
</evidence>
<feature type="chain" id="PRO_5039755855" description="Calreticulin" evidence="9">
    <location>
        <begin position="21"/>
        <end position="456"/>
    </location>
</feature>
<dbReference type="InterPro" id="IPR013320">
    <property type="entry name" value="ConA-like_dom_sf"/>
</dbReference>
<evidence type="ECO:0000256" key="4">
    <source>
        <dbReference type="ARBA" id="ARBA00022824"/>
    </source>
</evidence>
<feature type="region of interest" description="Disordered" evidence="10">
    <location>
        <begin position="245"/>
        <end position="306"/>
    </location>
</feature>
<dbReference type="SUPFAM" id="SSF49899">
    <property type="entry name" value="Concanavalin A-like lectins/glucanases"/>
    <property type="match status" value="1"/>
</dbReference>
<evidence type="ECO:0000256" key="9">
    <source>
        <dbReference type="RuleBase" id="RU362126"/>
    </source>
</evidence>
<dbReference type="GO" id="GO:0036503">
    <property type="term" value="P:ERAD pathway"/>
    <property type="evidence" value="ECO:0007669"/>
    <property type="project" value="TreeGrafter"/>
</dbReference>
<dbReference type="PRINTS" id="PR00626">
    <property type="entry name" value="CALRETICULIN"/>
</dbReference>
<feature type="region of interest" description="Disordered" evidence="10">
    <location>
        <begin position="394"/>
        <end position="456"/>
    </location>
</feature>
<keyword evidence="12" id="KW-1185">Reference proteome</keyword>
<dbReference type="PANTHER" id="PTHR11073">
    <property type="entry name" value="CALRETICULIN AND CALNEXIN"/>
    <property type="match status" value="1"/>
</dbReference>
<dbReference type="EMBL" id="SIDB01000002">
    <property type="protein sequence ID" value="KAI3436298.1"/>
    <property type="molecule type" value="Genomic_DNA"/>
</dbReference>
<dbReference type="InterPro" id="IPR001580">
    <property type="entry name" value="Calret/calnex"/>
</dbReference>
<dbReference type="GO" id="GO:0005789">
    <property type="term" value="C:endoplasmic reticulum membrane"/>
    <property type="evidence" value="ECO:0007669"/>
    <property type="project" value="UniProtKB-SubCell"/>
</dbReference>
<dbReference type="Gene3D" id="2.10.250.10">
    <property type="entry name" value="Calreticulin/calnexin, P domain"/>
    <property type="match status" value="1"/>
</dbReference>
<dbReference type="Pfam" id="PF00262">
    <property type="entry name" value="Calreticulin"/>
    <property type="match status" value="1"/>
</dbReference>
<dbReference type="SUPFAM" id="SSF63887">
    <property type="entry name" value="P-domain of calnexin/calreticulin"/>
    <property type="match status" value="1"/>
</dbReference>
<evidence type="ECO:0000256" key="8">
    <source>
        <dbReference type="PIRSR" id="PIRSR601580-3"/>
    </source>
</evidence>
<name>A0A9D4TW90_CHLVU</name>
<evidence type="ECO:0008006" key="13">
    <source>
        <dbReference type="Google" id="ProtNLM"/>
    </source>
</evidence>
<sequence length="456" mass="49765">MERSALLLLALVACCGLGSAVHLEFSSGLDGWTHSSDDKYNGVFEVATPEGLTSQALKVPEKARHYGISKVLPEAVDPAADLVLQFELKLTNGLTCGGAYLKFVTADDTFTPTGLKDNTPYSVMFGPDKCGDTNKVHLILRHKSPKTGEIEEKHLSSPPFVETDGKTHVYTAILRASNNSYAVLVDGEAKKEGSLFEDFDPSINPPETIPDPEDKKPEDWVDEAMIVDPDAKKPDDWDEDAPEEILDDEAVKPEGWLDDEPAEVDDSSAEKPEDWDEEEDGDWEPPRIPNPKCKDAPGCGEWKRPTIPNPAYKGKWSAPMIDNPAYKGVWEPRSIPNPEYHSDPAPLNNIGKVGAAAIEIWTMDDGYFFDNVVVSNSEAEAALVRENKWAPKRVVEDAQEEEEAKKAAEAAAKAAAEGKAEEGGDEPDDDDDTDVDDGDAADAADKESEAENRAEL</sequence>
<evidence type="ECO:0000256" key="3">
    <source>
        <dbReference type="ARBA" id="ARBA00022692"/>
    </source>
</evidence>
<reference evidence="11" key="2">
    <citation type="submission" date="2020-11" db="EMBL/GenBank/DDBJ databases">
        <authorList>
            <person name="Cecchin M."/>
            <person name="Marcolungo L."/>
            <person name="Rossato M."/>
            <person name="Girolomoni L."/>
            <person name="Cosentino E."/>
            <person name="Cuine S."/>
            <person name="Li-Beisson Y."/>
            <person name="Delledonne M."/>
            <person name="Ballottari M."/>
        </authorList>
    </citation>
    <scope>NUCLEOTIDE SEQUENCE</scope>
    <source>
        <strain evidence="11">211/11P</strain>
        <tissue evidence="11">Whole cell</tissue>
    </source>
</reference>
<feature type="compositionally biased region" description="Acidic residues" evidence="10">
    <location>
        <begin position="423"/>
        <end position="442"/>
    </location>
</feature>
<keyword evidence="4 9" id="KW-0256">Endoplasmic reticulum</keyword>
<dbReference type="InterPro" id="IPR009033">
    <property type="entry name" value="Calreticulin/calnexin_P_dom_sf"/>
</dbReference>
<dbReference type="InterPro" id="IPR018124">
    <property type="entry name" value="Calret/calnex_CS"/>
</dbReference>
<dbReference type="OrthoDB" id="1938156at2759"/>
<evidence type="ECO:0000256" key="6">
    <source>
        <dbReference type="ARBA" id="ARBA00023136"/>
    </source>
</evidence>
<keyword evidence="6" id="KW-0472">Membrane</keyword>